<feature type="domain" description="Cytochrome C biogenesis protein transmembrane" evidence="7">
    <location>
        <begin position="5"/>
        <end position="95"/>
    </location>
</feature>
<comment type="caution">
    <text evidence="8">The sequence shown here is derived from an EMBL/GenBank/DDBJ whole genome shotgun (WGS) entry which is preliminary data.</text>
</comment>
<dbReference type="InterPro" id="IPR051790">
    <property type="entry name" value="Cytochrome_c-biogenesis_DsbD"/>
</dbReference>
<evidence type="ECO:0000313" key="9">
    <source>
        <dbReference type="Proteomes" id="UP000229362"/>
    </source>
</evidence>
<reference evidence="9" key="1">
    <citation type="submission" date="2017-09" db="EMBL/GenBank/DDBJ databases">
        <title>Depth-based differentiation of microbial function through sediment-hosted aquifers and enrichment of novel symbionts in the deep terrestrial subsurface.</title>
        <authorList>
            <person name="Probst A.J."/>
            <person name="Ladd B."/>
            <person name="Jarett J.K."/>
            <person name="Geller-Mcgrath D.E."/>
            <person name="Sieber C.M.K."/>
            <person name="Emerson J.B."/>
            <person name="Anantharaman K."/>
            <person name="Thomas B.C."/>
            <person name="Malmstrom R."/>
            <person name="Stieglmeier M."/>
            <person name="Klingl A."/>
            <person name="Woyke T."/>
            <person name="Ryan C.M."/>
            <person name="Banfield J.F."/>
        </authorList>
    </citation>
    <scope>NUCLEOTIDE SEQUENCE [LARGE SCALE GENOMIC DNA]</scope>
</reference>
<name>A0A2M6W193_9BACT</name>
<dbReference type="PANTHER" id="PTHR31272:SF4">
    <property type="entry name" value="CYTOCHROME C-TYPE BIOGENESIS PROTEIN HI_1454-RELATED"/>
    <property type="match status" value="1"/>
</dbReference>
<evidence type="ECO:0000259" key="7">
    <source>
        <dbReference type="Pfam" id="PF02683"/>
    </source>
</evidence>
<evidence type="ECO:0000256" key="2">
    <source>
        <dbReference type="ARBA" id="ARBA00006143"/>
    </source>
</evidence>
<evidence type="ECO:0000256" key="4">
    <source>
        <dbReference type="ARBA" id="ARBA00022989"/>
    </source>
</evidence>
<comment type="subcellular location">
    <subcellularLocation>
        <location evidence="1">Membrane</location>
        <topology evidence="1">Multi-pass membrane protein</topology>
    </subcellularLocation>
</comment>
<accession>A0A2M6W193</accession>
<feature type="transmembrane region" description="Helical" evidence="6">
    <location>
        <begin position="41"/>
        <end position="65"/>
    </location>
</feature>
<evidence type="ECO:0000256" key="6">
    <source>
        <dbReference type="SAM" id="Phobius"/>
    </source>
</evidence>
<sequence length="121" mass="13180">PSSSLLFGMTFALGWTPCVGPILGTILVLASTSGTLFQGALLLFVFSLGLAVPFLLMALGVAHAAQYINIVSKYLQGISFIGGVFLLILGILLVTDTLILWFSYFYQLFEFLNYEAILDYL</sequence>
<evidence type="ECO:0000256" key="5">
    <source>
        <dbReference type="ARBA" id="ARBA00023136"/>
    </source>
</evidence>
<feature type="transmembrane region" description="Helical" evidence="6">
    <location>
        <begin position="77"/>
        <end position="102"/>
    </location>
</feature>
<comment type="similarity">
    <text evidence="2">Belongs to the DsbD family.</text>
</comment>
<feature type="transmembrane region" description="Helical" evidence="6">
    <location>
        <begin position="6"/>
        <end position="29"/>
    </location>
</feature>
<organism evidence="8 9">
    <name type="scientific">Candidatus Magasanikbacteria bacterium CG10_big_fil_rev_8_21_14_0_10_43_6</name>
    <dbReference type="NCBI Taxonomy" id="1974650"/>
    <lineage>
        <taxon>Bacteria</taxon>
        <taxon>Candidatus Magasanikiibacteriota</taxon>
    </lineage>
</organism>
<evidence type="ECO:0000256" key="3">
    <source>
        <dbReference type="ARBA" id="ARBA00022692"/>
    </source>
</evidence>
<evidence type="ECO:0000313" key="8">
    <source>
        <dbReference type="EMBL" id="PIT86541.1"/>
    </source>
</evidence>
<proteinExistence type="inferred from homology"/>
<keyword evidence="5 6" id="KW-0472">Membrane</keyword>
<dbReference type="GO" id="GO:0017004">
    <property type="term" value="P:cytochrome complex assembly"/>
    <property type="evidence" value="ECO:0007669"/>
    <property type="project" value="InterPro"/>
</dbReference>
<feature type="non-terminal residue" evidence="8">
    <location>
        <position position="1"/>
    </location>
</feature>
<dbReference type="PANTHER" id="PTHR31272">
    <property type="entry name" value="CYTOCHROME C-TYPE BIOGENESIS PROTEIN HI_1454-RELATED"/>
    <property type="match status" value="1"/>
</dbReference>
<keyword evidence="4 6" id="KW-1133">Transmembrane helix</keyword>
<gene>
    <name evidence="8" type="ORF">COU33_02540</name>
</gene>
<dbReference type="AlphaFoldDB" id="A0A2M6W193"/>
<dbReference type="Pfam" id="PF02683">
    <property type="entry name" value="DsbD_TM"/>
    <property type="match status" value="1"/>
</dbReference>
<dbReference type="Proteomes" id="UP000229362">
    <property type="component" value="Unassembled WGS sequence"/>
</dbReference>
<keyword evidence="3 6" id="KW-0812">Transmembrane</keyword>
<dbReference type="EMBL" id="PFBZ01000110">
    <property type="protein sequence ID" value="PIT86541.1"/>
    <property type="molecule type" value="Genomic_DNA"/>
</dbReference>
<evidence type="ECO:0000256" key="1">
    <source>
        <dbReference type="ARBA" id="ARBA00004141"/>
    </source>
</evidence>
<dbReference type="InterPro" id="IPR003834">
    <property type="entry name" value="Cyt_c_assmbl_TM_dom"/>
</dbReference>
<dbReference type="GO" id="GO:0016020">
    <property type="term" value="C:membrane"/>
    <property type="evidence" value="ECO:0007669"/>
    <property type="project" value="UniProtKB-SubCell"/>
</dbReference>
<protein>
    <recommendedName>
        <fullName evidence="7">Cytochrome C biogenesis protein transmembrane domain-containing protein</fullName>
    </recommendedName>
</protein>